<feature type="transmembrane region" description="Helical" evidence="1">
    <location>
        <begin position="45"/>
        <end position="67"/>
    </location>
</feature>
<evidence type="ECO:0000313" key="3">
    <source>
        <dbReference type="Proteomes" id="UP000245638"/>
    </source>
</evidence>
<gene>
    <name evidence="2" type="ORF">DDW13_09045</name>
</gene>
<dbReference type="AlphaFoldDB" id="A0A2T9X202"/>
<sequence length="185" mass="20422">MCIGLLLDIIFFIIDIIIPIWNSYNSGKISAYRKGLGKLLYTLGGFLPMSYVLSLIIAIVLGILGYISVSTAVFILSFSGLVFGLEIIIWGVIATYLSAVSTVRGRDWKAGLITAYNAFATIFDAWAYISSFFSNLRDARKAIDSSDFSVIDVIIIFVAALGVGFIITYAAYKEGLKSARTRYWY</sequence>
<organism evidence="2 3">
    <name type="scientific">Acidianus hospitalis</name>
    <dbReference type="NCBI Taxonomy" id="563177"/>
    <lineage>
        <taxon>Archaea</taxon>
        <taxon>Thermoproteota</taxon>
        <taxon>Thermoprotei</taxon>
        <taxon>Sulfolobales</taxon>
        <taxon>Sulfolobaceae</taxon>
        <taxon>Acidianus</taxon>
    </lineage>
</organism>
<accession>A0A2T9X202</accession>
<keyword evidence="1" id="KW-0812">Transmembrane</keyword>
<evidence type="ECO:0000313" key="2">
    <source>
        <dbReference type="EMBL" id="PVU74099.1"/>
    </source>
</evidence>
<keyword evidence="1" id="KW-1133">Transmembrane helix</keyword>
<reference evidence="2 3" key="1">
    <citation type="journal article" date="2015" name="Appl. Environ. Microbiol.">
        <title>Nanoarchaeota, Their Sulfolobales Host, and Nanoarchaeota Virus Distribution across Yellowstone National Park Hot Springs.</title>
        <authorList>
            <person name="Munson-McGee J.H."/>
            <person name="Field E.K."/>
            <person name="Bateson M."/>
            <person name="Rooney C."/>
            <person name="Stepanauskas R."/>
            <person name="Young M.J."/>
        </authorList>
    </citation>
    <scope>NUCLEOTIDE SEQUENCE [LARGE SCALE GENOMIC DNA]</scope>
    <source>
        <strain evidence="2">SCGC AC-742_N10</strain>
    </source>
</reference>
<proteinExistence type="predicted"/>
<keyword evidence="1" id="KW-0472">Membrane</keyword>
<name>A0A2T9X202_9CREN</name>
<feature type="transmembrane region" description="Helical" evidence="1">
    <location>
        <begin position="149"/>
        <end position="172"/>
    </location>
</feature>
<protein>
    <submittedName>
        <fullName evidence="2">Uncharacterized protein</fullName>
    </submittedName>
</protein>
<dbReference type="EMBL" id="QEFD01000234">
    <property type="protein sequence ID" value="PVU74099.1"/>
    <property type="molecule type" value="Genomic_DNA"/>
</dbReference>
<feature type="transmembrane region" description="Helical" evidence="1">
    <location>
        <begin position="6"/>
        <end position="24"/>
    </location>
</feature>
<feature type="transmembrane region" description="Helical" evidence="1">
    <location>
        <begin position="110"/>
        <end position="129"/>
    </location>
</feature>
<feature type="transmembrane region" description="Helical" evidence="1">
    <location>
        <begin position="73"/>
        <end position="98"/>
    </location>
</feature>
<comment type="caution">
    <text evidence="2">The sequence shown here is derived from an EMBL/GenBank/DDBJ whole genome shotgun (WGS) entry which is preliminary data.</text>
</comment>
<dbReference type="Proteomes" id="UP000245638">
    <property type="component" value="Unassembled WGS sequence"/>
</dbReference>
<evidence type="ECO:0000256" key="1">
    <source>
        <dbReference type="SAM" id="Phobius"/>
    </source>
</evidence>